<comment type="caution">
    <text evidence="2">The sequence shown here is derived from an EMBL/GenBank/DDBJ whole genome shotgun (WGS) entry which is preliminary data.</text>
</comment>
<dbReference type="EMBL" id="WQKZ01000004">
    <property type="protein sequence ID" value="MVN78207.1"/>
    <property type="molecule type" value="Genomic_DNA"/>
</dbReference>
<feature type="chain" id="PRO_5029512983" evidence="1">
    <location>
        <begin position="19"/>
        <end position="523"/>
    </location>
</feature>
<evidence type="ECO:0000313" key="2">
    <source>
        <dbReference type="EMBL" id="MVN78207.1"/>
    </source>
</evidence>
<feature type="signal peptide" evidence="1">
    <location>
        <begin position="1"/>
        <end position="18"/>
    </location>
</feature>
<keyword evidence="2" id="KW-0449">Lipoprotein</keyword>
<evidence type="ECO:0000313" key="3">
    <source>
        <dbReference type="Proteomes" id="UP000441336"/>
    </source>
</evidence>
<dbReference type="Gene3D" id="1.25.40.390">
    <property type="match status" value="1"/>
</dbReference>
<gene>
    <name evidence="2" type="ORF">GO988_17905</name>
</gene>
<keyword evidence="1" id="KW-0732">Signal</keyword>
<dbReference type="AlphaFoldDB" id="A0A7K1TII1"/>
<sequence length="523" mass="56742">MKKQGYKLFALATTLVVASSGCNTNKFLDVNTSPNQIATAAPGVILTNMEVVLGFNVGNDVDRTSSVLVQHNAGIGNQIAQVDAYQLQQSGFADASWDLFYQGVIRNANGLVTTAARVNSPAYSGIAKLQKAYAVAVLTDLWGDVPYSQAALGLDNISPRFDAQQDIYQGNASLGIQSLFDLVREGLTELDATSATLPSVNDDPVYSGNLLKWRRMGNTLLLKLANTISRKNPTLANAVIAEVLAKGAANYITSNADDFQVPYGTATGNQNPIYYFNFVNRPNDQILSQRLLDSMNVKNDPRLPFFYTPTLTRTATVNTTGTNTNIPVNPLVTPAAPTQTVYTFTGFQNNSANGLAVLANRSLPGLYQVGTKGEAPIRLITNFQRAFILAEYYLRLGNTANAQAAYTEGITASMTKVGLTAAQVTAYLTANPTVATLRGNTEQMLDQVIVQKWIAWVGNGYEPYNDYRRTGYPRLAVVSPNSSPDDQNTIPSRFPYPTSELSNNAANAPAYVKTNVHVWWDVR</sequence>
<protein>
    <submittedName>
        <fullName evidence="2">SusD/RagB family nutrient-binding outer membrane lipoprotein</fullName>
    </submittedName>
</protein>
<dbReference type="SUPFAM" id="SSF48452">
    <property type="entry name" value="TPR-like"/>
    <property type="match status" value="1"/>
</dbReference>
<proteinExistence type="predicted"/>
<dbReference type="Proteomes" id="UP000441336">
    <property type="component" value="Unassembled WGS sequence"/>
</dbReference>
<accession>A0A7K1TII1</accession>
<keyword evidence="3" id="KW-1185">Reference proteome</keyword>
<dbReference type="Pfam" id="PF12771">
    <property type="entry name" value="SusD-like_2"/>
    <property type="match status" value="1"/>
</dbReference>
<dbReference type="InterPro" id="IPR011990">
    <property type="entry name" value="TPR-like_helical_dom_sf"/>
</dbReference>
<dbReference type="InterPro" id="IPR041662">
    <property type="entry name" value="SusD-like_2"/>
</dbReference>
<dbReference type="PROSITE" id="PS51257">
    <property type="entry name" value="PROKAR_LIPOPROTEIN"/>
    <property type="match status" value="1"/>
</dbReference>
<organism evidence="2 3">
    <name type="scientific">Hymenobacter ginkgonis</name>
    <dbReference type="NCBI Taxonomy" id="2682976"/>
    <lineage>
        <taxon>Bacteria</taxon>
        <taxon>Pseudomonadati</taxon>
        <taxon>Bacteroidota</taxon>
        <taxon>Cytophagia</taxon>
        <taxon>Cytophagales</taxon>
        <taxon>Hymenobacteraceae</taxon>
        <taxon>Hymenobacter</taxon>
    </lineage>
</organism>
<dbReference type="RefSeq" id="WP_157568046.1">
    <property type="nucleotide sequence ID" value="NZ_WQKZ01000004.1"/>
</dbReference>
<evidence type="ECO:0000256" key="1">
    <source>
        <dbReference type="SAM" id="SignalP"/>
    </source>
</evidence>
<name>A0A7K1TII1_9BACT</name>
<reference evidence="2 3" key="1">
    <citation type="submission" date="2019-12" db="EMBL/GenBank/DDBJ databases">
        <title>Hymenobacter sp. HMF4947 Genome sequencing and assembly.</title>
        <authorList>
            <person name="Kang H."/>
            <person name="Cha I."/>
            <person name="Kim H."/>
            <person name="Joh K."/>
        </authorList>
    </citation>
    <scope>NUCLEOTIDE SEQUENCE [LARGE SCALE GENOMIC DNA]</scope>
    <source>
        <strain evidence="2 3">HMF4947</strain>
    </source>
</reference>